<dbReference type="STRING" id="83655.APT61_11665"/>
<accession>A0A4U9HWI4</accession>
<name>A0A4U9HWI4_9ENTR</name>
<reference evidence="3 4" key="1">
    <citation type="submission" date="2019-05" db="EMBL/GenBank/DDBJ databases">
        <authorList>
            <consortium name="Pathogen Informatics"/>
        </authorList>
    </citation>
    <scope>NUCLEOTIDE SEQUENCE [LARGE SCALE GENOMIC DNA]</scope>
    <source>
        <strain evidence="3 4">NCTC13032</strain>
    </source>
</reference>
<evidence type="ECO:0000259" key="2">
    <source>
        <dbReference type="PROSITE" id="PS51819"/>
    </source>
</evidence>
<dbReference type="Pfam" id="PF13669">
    <property type="entry name" value="Glyoxalase_4"/>
    <property type="match status" value="1"/>
</dbReference>
<dbReference type="GO" id="GO:0016829">
    <property type="term" value="F:lyase activity"/>
    <property type="evidence" value="ECO:0007669"/>
    <property type="project" value="UniProtKB-KW"/>
</dbReference>
<keyword evidence="3" id="KW-0456">Lyase</keyword>
<evidence type="ECO:0000256" key="1">
    <source>
        <dbReference type="ARBA" id="ARBA00022723"/>
    </source>
</evidence>
<sequence>MIRGIEHIGITVTDLGQAEAFFCQALGASVLYRLVASDNPDQTITGDKMSPLNGFPAEMNLTGLAMLRLANGCNVELFQTSPAVQDHPASPGQPGINHFSLYTDDIHKTAADMRLHGAKMFDGPSDCFAQEEGEGNQTWFGMTPFGVLIELISLPAGVHYDEGLQNVVGYRRADLTEPHLFMCSGLKAGC</sequence>
<dbReference type="SUPFAM" id="SSF54593">
    <property type="entry name" value="Glyoxalase/Bleomycin resistance protein/Dihydroxybiphenyl dioxygenase"/>
    <property type="match status" value="1"/>
</dbReference>
<dbReference type="PANTHER" id="PTHR43048">
    <property type="entry name" value="METHYLMALONYL-COA EPIMERASE"/>
    <property type="match status" value="1"/>
</dbReference>
<proteinExistence type="predicted"/>
<dbReference type="AlphaFoldDB" id="A0A4U9HWI4"/>
<dbReference type="PANTHER" id="PTHR43048:SF6">
    <property type="entry name" value="BLR8189 PROTEIN"/>
    <property type="match status" value="1"/>
</dbReference>
<dbReference type="InterPro" id="IPR029068">
    <property type="entry name" value="Glyas_Bleomycin-R_OHBP_Dase"/>
</dbReference>
<feature type="domain" description="VOC" evidence="2">
    <location>
        <begin position="4"/>
        <end position="154"/>
    </location>
</feature>
<dbReference type="PROSITE" id="PS51819">
    <property type="entry name" value="VOC"/>
    <property type="match status" value="1"/>
</dbReference>
<gene>
    <name evidence="3" type="ORF">NCTC13032_03309</name>
</gene>
<dbReference type="GO" id="GO:0004493">
    <property type="term" value="F:methylmalonyl-CoA epimerase activity"/>
    <property type="evidence" value="ECO:0007669"/>
    <property type="project" value="TreeGrafter"/>
</dbReference>
<keyword evidence="1" id="KW-0479">Metal-binding</keyword>
<dbReference type="Gene3D" id="3.10.180.10">
    <property type="entry name" value="2,3-Dihydroxybiphenyl 1,2-Dioxygenase, domain 1"/>
    <property type="match status" value="1"/>
</dbReference>
<dbReference type="Proteomes" id="UP000310719">
    <property type="component" value="Chromosome"/>
</dbReference>
<evidence type="ECO:0000313" key="3">
    <source>
        <dbReference type="EMBL" id="VTP67951.1"/>
    </source>
</evidence>
<protein>
    <submittedName>
        <fullName evidence="3">Lactoylglutathione lyase family protein</fullName>
    </submittedName>
</protein>
<dbReference type="GO" id="GO:0046872">
    <property type="term" value="F:metal ion binding"/>
    <property type="evidence" value="ECO:0007669"/>
    <property type="project" value="UniProtKB-KW"/>
</dbReference>
<dbReference type="InterPro" id="IPR051785">
    <property type="entry name" value="MMCE/EMCE_epimerase"/>
</dbReference>
<dbReference type="InterPro" id="IPR037523">
    <property type="entry name" value="VOC_core"/>
</dbReference>
<dbReference type="GO" id="GO:0046491">
    <property type="term" value="P:L-methylmalonyl-CoA metabolic process"/>
    <property type="evidence" value="ECO:0007669"/>
    <property type="project" value="TreeGrafter"/>
</dbReference>
<evidence type="ECO:0000313" key="4">
    <source>
        <dbReference type="Proteomes" id="UP000310719"/>
    </source>
</evidence>
<organism evidence="3 4">
    <name type="scientific">Leclercia adecarboxylata</name>
    <dbReference type="NCBI Taxonomy" id="83655"/>
    <lineage>
        <taxon>Bacteria</taxon>
        <taxon>Pseudomonadati</taxon>
        <taxon>Pseudomonadota</taxon>
        <taxon>Gammaproteobacteria</taxon>
        <taxon>Enterobacterales</taxon>
        <taxon>Enterobacteriaceae</taxon>
        <taxon>Leclercia</taxon>
    </lineage>
</organism>
<dbReference type="EMBL" id="LR590464">
    <property type="protein sequence ID" value="VTP67951.1"/>
    <property type="molecule type" value="Genomic_DNA"/>
</dbReference>